<proteinExistence type="predicted"/>
<keyword evidence="12" id="KW-1185">Reference proteome</keyword>
<dbReference type="GO" id="GO:0016567">
    <property type="term" value="P:protein ubiquitination"/>
    <property type="evidence" value="ECO:0007669"/>
    <property type="project" value="TreeGrafter"/>
</dbReference>
<evidence type="ECO:0000256" key="9">
    <source>
        <dbReference type="SAM" id="MobiDB-lite"/>
    </source>
</evidence>
<dbReference type="PROSITE" id="PS50089">
    <property type="entry name" value="ZF_RING_2"/>
    <property type="match status" value="1"/>
</dbReference>
<dbReference type="GO" id="GO:0061630">
    <property type="term" value="F:ubiquitin protein ligase activity"/>
    <property type="evidence" value="ECO:0007669"/>
    <property type="project" value="UniProtKB-EC"/>
</dbReference>
<gene>
    <name evidence="11" type="ORF">RJ641_032852</name>
</gene>
<keyword evidence="4" id="KW-0479">Metal-binding</keyword>
<dbReference type="Proteomes" id="UP001370490">
    <property type="component" value="Unassembled WGS sequence"/>
</dbReference>
<dbReference type="AlphaFoldDB" id="A0AAN8ZFG6"/>
<dbReference type="Pfam" id="PF13639">
    <property type="entry name" value="zf-RING_2"/>
    <property type="match status" value="1"/>
</dbReference>
<feature type="domain" description="RING-type" evidence="10">
    <location>
        <begin position="185"/>
        <end position="226"/>
    </location>
</feature>
<sequence length="378" mass="41959">MSTPTTTSYWCYRCSRFIRVEDSNEVVCPHCGGGFIEEVQTNSGSDRRHRFPAAMYMLGGGTPRDNSHATPNIRFRRSRRNNGDRSPFNPVIVLRSPADDGGSDDRSSSFDLYYDDGAGTGLRPLPPTISEFLMGSGFDRLLDQLSQIEVHGFGQPENPPASKAAVESMPTIQISENHVTNESHCAVCKEAFDLGSAAREMPCKHIYHSDCILPWLNLRNSCPVCRHELPTDVRSNSPDRTQSPNEEETVGLTIWRLPGGGFAVGRFTGGRRTAERELPVVYTEMEGGFNNSGAPRRISWASRRGGSRRSNGIGRIFRNLFSSLRRIRFSSSPNSGLNSDSISVTRSDSTSSSSGFSRQARTRRRNWVVDDQNIDIRG</sequence>
<accession>A0AAN8ZFG6</accession>
<dbReference type="SMART" id="SM00184">
    <property type="entry name" value="RING"/>
    <property type="match status" value="1"/>
</dbReference>
<evidence type="ECO:0000256" key="6">
    <source>
        <dbReference type="ARBA" id="ARBA00022786"/>
    </source>
</evidence>
<keyword evidence="3" id="KW-0808">Transferase</keyword>
<protein>
    <recommendedName>
        <fullName evidence="2">RING-type E3 ubiquitin transferase</fullName>
        <ecNumber evidence="2">2.3.2.27</ecNumber>
    </recommendedName>
</protein>
<name>A0AAN8ZFG6_9MAGN</name>
<comment type="catalytic activity">
    <reaction evidence="1">
        <text>S-ubiquitinyl-[E2 ubiquitin-conjugating enzyme]-L-cysteine + [acceptor protein]-L-lysine = [E2 ubiquitin-conjugating enzyme]-L-cysteine + N(6)-ubiquitinyl-[acceptor protein]-L-lysine.</text>
        <dbReference type="EC" id="2.3.2.27"/>
    </reaction>
</comment>
<dbReference type="InterPro" id="IPR010543">
    <property type="entry name" value="DUF1117"/>
</dbReference>
<evidence type="ECO:0000256" key="3">
    <source>
        <dbReference type="ARBA" id="ARBA00022679"/>
    </source>
</evidence>
<keyword evidence="6" id="KW-0833">Ubl conjugation pathway</keyword>
<evidence type="ECO:0000313" key="12">
    <source>
        <dbReference type="Proteomes" id="UP001370490"/>
    </source>
</evidence>
<organism evidence="11 12">
    <name type="scientific">Dillenia turbinata</name>
    <dbReference type="NCBI Taxonomy" id="194707"/>
    <lineage>
        <taxon>Eukaryota</taxon>
        <taxon>Viridiplantae</taxon>
        <taxon>Streptophyta</taxon>
        <taxon>Embryophyta</taxon>
        <taxon>Tracheophyta</taxon>
        <taxon>Spermatophyta</taxon>
        <taxon>Magnoliopsida</taxon>
        <taxon>eudicotyledons</taxon>
        <taxon>Gunneridae</taxon>
        <taxon>Pentapetalae</taxon>
        <taxon>Dilleniales</taxon>
        <taxon>Dilleniaceae</taxon>
        <taxon>Dillenia</taxon>
    </lineage>
</organism>
<feature type="compositionally biased region" description="Low complexity" evidence="9">
    <location>
        <begin position="331"/>
        <end position="358"/>
    </location>
</feature>
<dbReference type="GO" id="GO:0005737">
    <property type="term" value="C:cytoplasm"/>
    <property type="evidence" value="ECO:0007669"/>
    <property type="project" value="TreeGrafter"/>
</dbReference>
<dbReference type="InterPro" id="IPR001841">
    <property type="entry name" value="Znf_RING"/>
</dbReference>
<keyword evidence="7" id="KW-0862">Zinc</keyword>
<evidence type="ECO:0000313" key="11">
    <source>
        <dbReference type="EMBL" id="KAK6935822.1"/>
    </source>
</evidence>
<dbReference type="PANTHER" id="PTHR15710">
    <property type="entry name" value="E3 UBIQUITIN-PROTEIN LIGASE PRAJA"/>
    <property type="match status" value="1"/>
</dbReference>
<dbReference type="InterPro" id="IPR039525">
    <property type="entry name" value="RNF126-like_zinc-ribbon"/>
</dbReference>
<dbReference type="InterPro" id="IPR013083">
    <property type="entry name" value="Znf_RING/FYVE/PHD"/>
</dbReference>
<dbReference type="EC" id="2.3.2.27" evidence="2"/>
<dbReference type="Gene3D" id="3.30.40.10">
    <property type="entry name" value="Zinc/RING finger domain, C3HC4 (zinc finger)"/>
    <property type="match status" value="1"/>
</dbReference>
<dbReference type="GO" id="GO:0008270">
    <property type="term" value="F:zinc ion binding"/>
    <property type="evidence" value="ECO:0007669"/>
    <property type="project" value="UniProtKB-KW"/>
</dbReference>
<evidence type="ECO:0000256" key="2">
    <source>
        <dbReference type="ARBA" id="ARBA00012483"/>
    </source>
</evidence>
<feature type="region of interest" description="Disordered" evidence="9">
    <location>
        <begin position="331"/>
        <end position="362"/>
    </location>
</feature>
<reference evidence="11 12" key="1">
    <citation type="submission" date="2023-12" db="EMBL/GenBank/DDBJ databases">
        <title>A high-quality genome assembly for Dillenia turbinata (Dilleniales).</title>
        <authorList>
            <person name="Chanderbali A."/>
        </authorList>
    </citation>
    <scope>NUCLEOTIDE SEQUENCE [LARGE SCALE GENOMIC DNA]</scope>
    <source>
        <strain evidence="11">LSX21</strain>
        <tissue evidence="11">Leaf</tissue>
    </source>
</reference>
<evidence type="ECO:0000256" key="8">
    <source>
        <dbReference type="PROSITE-ProRule" id="PRU00175"/>
    </source>
</evidence>
<dbReference type="PANTHER" id="PTHR15710:SF217">
    <property type="entry name" value="E3 UBIQUITIN-PROTEIN LIGASE RDUF2"/>
    <property type="match status" value="1"/>
</dbReference>
<keyword evidence="5 8" id="KW-0863">Zinc-finger</keyword>
<evidence type="ECO:0000259" key="10">
    <source>
        <dbReference type="PROSITE" id="PS50089"/>
    </source>
</evidence>
<evidence type="ECO:0000256" key="1">
    <source>
        <dbReference type="ARBA" id="ARBA00000900"/>
    </source>
</evidence>
<dbReference type="FunFam" id="3.30.40.10:FF:000022">
    <property type="entry name" value="E3 ubiquitin-protein ligase RING1-like"/>
    <property type="match status" value="1"/>
</dbReference>
<evidence type="ECO:0000256" key="7">
    <source>
        <dbReference type="ARBA" id="ARBA00022833"/>
    </source>
</evidence>
<dbReference type="EMBL" id="JBAMMX010000007">
    <property type="protein sequence ID" value="KAK6935822.1"/>
    <property type="molecule type" value="Genomic_DNA"/>
</dbReference>
<dbReference type="Pfam" id="PF14369">
    <property type="entry name" value="Zn_ribbon_19"/>
    <property type="match status" value="1"/>
</dbReference>
<feature type="region of interest" description="Disordered" evidence="9">
    <location>
        <begin position="77"/>
        <end position="107"/>
    </location>
</feature>
<dbReference type="CDD" id="cd16667">
    <property type="entry name" value="RING-H2_RNF126-like"/>
    <property type="match status" value="1"/>
</dbReference>
<evidence type="ECO:0000256" key="4">
    <source>
        <dbReference type="ARBA" id="ARBA00022723"/>
    </source>
</evidence>
<dbReference type="Pfam" id="PF06547">
    <property type="entry name" value="DUF1117"/>
    <property type="match status" value="1"/>
</dbReference>
<evidence type="ECO:0000256" key="5">
    <source>
        <dbReference type="ARBA" id="ARBA00022771"/>
    </source>
</evidence>
<dbReference type="SUPFAM" id="SSF57850">
    <property type="entry name" value="RING/U-box"/>
    <property type="match status" value="1"/>
</dbReference>
<comment type="caution">
    <text evidence="11">The sequence shown here is derived from an EMBL/GenBank/DDBJ whole genome shotgun (WGS) entry which is preliminary data.</text>
</comment>